<evidence type="ECO:0000313" key="2">
    <source>
        <dbReference type="Proteomes" id="UP001140973"/>
    </source>
</evidence>
<dbReference type="Gene3D" id="3.40.50.150">
    <property type="entry name" value="Vaccinia Virus protein VP39"/>
    <property type="match status" value="1"/>
</dbReference>
<dbReference type="Pfam" id="PF13489">
    <property type="entry name" value="Methyltransf_23"/>
    <property type="match status" value="1"/>
</dbReference>
<keyword evidence="1" id="KW-0808">Transferase</keyword>
<proteinExistence type="predicted"/>
<keyword evidence="1" id="KW-0489">Methyltransferase</keyword>
<dbReference type="CDD" id="cd02440">
    <property type="entry name" value="AdoMet_MTases"/>
    <property type="match status" value="1"/>
</dbReference>
<dbReference type="InterPro" id="IPR029063">
    <property type="entry name" value="SAM-dependent_MTases_sf"/>
</dbReference>
<evidence type="ECO:0000313" key="1">
    <source>
        <dbReference type="EMBL" id="MDE1358256.1"/>
    </source>
</evidence>
<dbReference type="RefSeq" id="WP_176312536.1">
    <property type="nucleotide sequence ID" value="NZ_JAKNAP010000052.1"/>
</dbReference>
<dbReference type="AlphaFoldDB" id="A0A9X4FLW7"/>
<organism evidence="1 2">
    <name type="scientific">Vibrio aestuarianus</name>
    <dbReference type="NCBI Taxonomy" id="28171"/>
    <lineage>
        <taxon>Bacteria</taxon>
        <taxon>Pseudomonadati</taxon>
        <taxon>Pseudomonadota</taxon>
        <taxon>Gammaproteobacteria</taxon>
        <taxon>Vibrionales</taxon>
        <taxon>Vibrionaceae</taxon>
        <taxon>Vibrio</taxon>
    </lineage>
</organism>
<sequence>MKIIIKLLSALAFLISVAWAVAEFTYEPLIVSLGSAVAFIGVFSREKQKSKVYAREQASLFYGKIANDYDERNTQFLKESHINTVKHLKKAIDELDSASVLDLGGGTGINVAAHFFNRRNVTWNYVDASSEMKTAFEKNVEMADFKFTTKMSDLNEFMNSCEEKFDAIVVSFVLTSLPYPFDIKKAASLLKPSGSLIIADIEPEYTAKFPEYTVRVGTEYHSLLVSPVNALDLIEKGLNENLQLKFCQSIKKNDGQRYAYVVHMTQPFV</sequence>
<dbReference type="GO" id="GO:0008168">
    <property type="term" value="F:methyltransferase activity"/>
    <property type="evidence" value="ECO:0007669"/>
    <property type="project" value="UniProtKB-KW"/>
</dbReference>
<dbReference type="Proteomes" id="UP001140973">
    <property type="component" value="Unassembled WGS sequence"/>
</dbReference>
<dbReference type="SUPFAM" id="SSF53335">
    <property type="entry name" value="S-adenosyl-L-methionine-dependent methyltransferases"/>
    <property type="match status" value="1"/>
</dbReference>
<accession>A0A9X4FLW7</accession>
<dbReference type="EMBL" id="JAKNAP010000052">
    <property type="protein sequence ID" value="MDE1358256.1"/>
    <property type="molecule type" value="Genomic_DNA"/>
</dbReference>
<comment type="caution">
    <text evidence="1">The sequence shown here is derived from an EMBL/GenBank/DDBJ whole genome shotgun (WGS) entry which is preliminary data.</text>
</comment>
<name>A0A9X4FLW7_9VIBR</name>
<dbReference type="GO" id="GO:0032259">
    <property type="term" value="P:methylation"/>
    <property type="evidence" value="ECO:0007669"/>
    <property type="project" value="UniProtKB-KW"/>
</dbReference>
<reference evidence="1" key="1">
    <citation type="submission" date="2022-02" db="EMBL/GenBank/DDBJ databases">
        <title>Emergence and expansion in Europe of a Vibrio aestuarianus clonal complex pathogenic for oysters.</title>
        <authorList>
            <person name="Mesnil A."/>
            <person name="Travers M.-A."/>
        </authorList>
    </citation>
    <scope>NUCLEOTIDE SEQUENCE</scope>
    <source>
        <strain evidence="1">151-ITT-15-cp-1</strain>
    </source>
</reference>
<protein>
    <submittedName>
        <fullName evidence="1">Class I SAM-dependent methyltransferase</fullName>
    </submittedName>
</protein>
<gene>
    <name evidence="1" type="ORF">L9W73_13180</name>
</gene>